<dbReference type="RefSeq" id="WP_213371722.1">
    <property type="nucleotide sequence ID" value="NZ_QTKX01000003.1"/>
</dbReference>
<evidence type="ECO:0000313" key="3">
    <source>
        <dbReference type="Proteomes" id="UP000761411"/>
    </source>
</evidence>
<comment type="caution">
    <text evidence="2">The sequence shown here is derived from an EMBL/GenBank/DDBJ whole genome shotgun (WGS) entry which is preliminary data.</text>
</comment>
<proteinExistence type="predicted"/>
<gene>
    <name evidence="2" type="ORF">DYI25_18515</name>
</gene>
<dbReference type="AlphaFoldDB" id="A0A944CPE6"/>
<reference evidence="2 3" key="1">
    <citation type="journal article" date="2021" name="Microorganisms">
        <title>Bacterial Dimethylsulfoniopropionate Biosynthesis in the East China Sea.</title>
        <authorList>
            <person name="Liu J."/>
            <person name="Zhang Y."/>
            <person name="Liu J."/>
            <person name="Zhong H."/>
            <person name="Williams B.T."/>
            <person name="Zheng Y."/>
            <person name="Curson A.R.J."/>
            <person name="Sun C."/>
            <person name="Sun H."/>
            <person name="Song D."/>
            <person name="Wagner Mackenzie B."/>
            <person name="Bermejo Martinez A."/>
            <person name="Todd J.D."/>
            <person name="Zhang X.H."/>
        </authorList>
    </citation>
    <scope>NUCLEOTIDE SEQUENCE [LARGE SCALE GENOMIC DNA]</scope>
    <source>
        <strain evidence="2 3">ESS08</strain>
    </source>
</reference>
<dbReference type="EMBL" id="QTKX01000003">
    <property type="protein sequence ID" value="MBS8266420.1"/>
    <property type="molecule type" value="Genomic_DNA"/>
</dbReference>
<dbReference type="PANTHER" id="PTHR39639:SF1">
    <property type="entry name" value="DUF262 DOMAIN-CONTAINING PROTEIN"/>
    <property type="match status" value="1"/>
</dbReference>
<sequence length="368" mass="42593">MSLKEEINKKAKEIQADGYPMSIGELINMYKDEELVINPEFQRFFRWTDLQKTKLIESILLGIPIPPIFVSQRDDGVWDVIDGLQRLSTIMEFVGELKVHPGREKGPLKLFGTKFLPSLGNKVWLDTASPDNSFTSEQRIDFKRSKLDIKIIKKASDKDAKYELFQRINTGGTKLEPQEVRNCLLIMVDRDFYLWAAKLKENQNFQNCIPLTEKQYLEQYDMEIFMRYLVCRHANFEDIKGSEDMADFITDEVIRLIENKVINYEEEEQVFTKTFHYLDNILSEDSFRKYDHDKGKFRGAFSLASFETIIAGLSENIDNISAKDSDEIATIIKNIYSSGPFLSIISASSRPIIRIKELTSLGRNIFGQ</sequence>
<feature type="domain" description="GmrSD restriction endonucleases N-terminal" evidence="1">
    <location>
        <begin position="23"/>
        <end position="185"/>
    </location>
</feature>
<evidence type="ECO:0000259" key="1">
    <source>
        <dbReference type="Pfam" id="PF03235"/>
    </source>
</evidence>
<dbReference type="Pfam" id="PF03235">
    <property type="entry name" value="GmrSD_N"/>
    <property type="match status" value="1"/>
</dbReference>
<dbReference type="Proteomes" id="UP000761411">
    <property type="component" value="Unassembled WGS sequence"/>
</dbReference>
<name>A0A944CPE6_9BACI</name>
<accession>A0A944CPE6</accession>
<evidence type="ECO:0000313" key="2">
    <source>
        <dbReference type="EMBL" id="MBS8266420.1"/>
    </source>
</evidence>
<organism evidence="2 3">
    <name type="scientific">Mesobacillus boroniphilus</name>
    <dbReference type="NCBI Taxonomy" id="308892"/>
    <lineage>
        <taxon>Bacteria</taxon>
        <taxon>Bacillati</taxon>
        <taxon>Bacillota</taxon>
        <taxon>Bacilli</taxon>
        <taxon>Bacillales</taxon>
        <taxon>Bacillaceae</taxon>
        <taxon>Mesobacillus</taxon>
    </lineage>
</organism>
<protein>
    <submittedName>
        <fullName evidence="2">DUF262 domain-containing protein</fullName>
    </submittedName>
</protein>
<keyword evidence="3" id="KW-1185">Reference proteome</keyword>
<dbReference type="PANTHER" id="PTHR39639">
    <property type="entry name" value="CHROMOSOME 16, WHOLE GENOME SHOTGUN SEQUENCE"/>
    <property type="match status" value="1"/>
</dbReference>
<dbReference type="InterPro" id="IPR004919">
    <property type="entry name" value="GmrSD_N"/>
</dbReference>